<gene>
    <name evidence="1" type="ORF">ERS852480_02091</name>
</gene>
<evidence type="ECO:0000313" key="1">
    <source>
        <dbReference type="EMBL" id="CUO86232.1"/>
    </source>
</evidence>
<dbReference type="Proteomes" id="UP000095512">
    <property type="component" value="Unassembled WGS sequence"/>
</dbReference>
<proteinExistence type="predicted"/>
<evidence type="ECO:0008006" key="3">
    <source>
        <dbReference type="Google" id="ProtNLM"/>
    </source>
</evidence>
<evidence type="ECO:0000313" key="2">
    <source>
        <dbReference type="Proteomes" id="UP000095512"/>
    </source>
</evidence>
<sequence>MPGPSPLRDDGVLWNGCQPENDRWTDASFSRLFFDRLNCSKDMKLLKGAGHFPIEKEGLVHLEQYCVEFLEECLARHCVSGFQLRALYCRNGWGCMGVVPVGLPCGKSYEKMV</sequence>
<dbReference type="EMBL" id="CZAB01000014">
    <property type="protein sequence ID" value="CUO86232.1"/>
    <property type="molecule type" value="Genomic_DNA"/>
</dbReference>
<reference evidence="1 2" key="1">
    <citation type="submission" date="2015-09" db="EMBL/GenBank/DDBJ databases">
        <authorList>
            <consortium name="Pathogen Informatics"/>
        </authorList>
    </citation>
    <scope>NUCLEOTIDE SEQUENCE [LARGE SCALE GENOMIC DNA]</scope>
    <source>
        <strain evidence="1 2">2789STDY5834865</strain>
    </source>
</reference>
<dbReference type="SUPFAM" id="SSF53474">
    <property type="entry name" value="alpha/beta-Hydrolases"/>
    <property type="match status" value="1"/>
</dbReference>
<organism evidence="1 2">
    <name type="scientific">Enterocloster clostridioformis</name>
    <dbReference type="NCBI Taxonomy" id="1531"/>
    <lineage>
        <taxon>Bacteria</taxon>
        <taxon>Bacillati</taxon>
        <taxon>Bacillota</taxon>
        <taxon>Clostridia</taxon>
        <taxon>Lachnospirales</taxon>
        <taxon>Lachnospiraceae</taxon>
        <taxon>Enterocloster</taxon>
    </lineage>
</organism>
<protein>
    <recommendedName>
        <fullName evidence="3">Alpha/beta hydrolase</fullName>
    </recommendedName>
</protein>
<dbReference type="InterPro" id="IPR029058">
    <property type="entry name" value="AB_hydrolase_fold"/>
</dbReference>
<dbReference type="AlphaFoldDB" id="A0A174IG66"/>
<accession>A0A174IG66</accession>
<name>A0A174IG66_9FIRM</name>